<accession>A0ABQ1EVE2</accession>
<dbReference type="RefSeq" id="WP_044662107.1">
    <property type="nucleotide sequence ID" value="NZ_JBHRVX010000001.1"/>
</dbReference>
<evidence type="ECO:0000256" key="1">
    <source>
        <dbReference type="SAM" id="SignalP"/>
    </source>
</evidence>
<dbReference type="PANTHER" id="PTHR30373">
    <property type="entry name" value="UPF0603 PROTEIN YGCG"/>
    <property type="match status" value="1"/>
</dbReference>
<name>A0ABQ1EVE2_SPHSA</name>
<gene>
    <name evidence="3" type="ORF">GCM10019071_18800</name>
</gene>
<feature type="signal peptide" evidence="1">
    <location>
        <begin position="1"/>
        <end position="20"/>
    </location>
</feature>
<keyword evidence="4" id="KW-1185">Reference proteome</keyword>
<dbReference type="Pfam" id="PF04536">
    <property type="entry name" value="TPM_phosphatase"/>
    <property type="match status" value="1"/>
</dbReference>
<keyword evidence="1" id="KW-0732">Signal</keyword>
<feature type="chain" id="PRO_5046728972" description="TPM domain-containing protein" evidence="1">
    <location>
        <begin position="21"/>
        <end position="172"/>
    </location>
</feature>
<protein>
    <recommendedName>
        <fullName evidence="2">TPM domain-containing protein</fullName>
    </recommendedName>
</protein>
<evidence type="ECO:0000313" key="3">
    <source>
        <dbReference type="EMBL" id="GFZ89201.1"/>
    </source>
</evidence>
<sequence>MPVRLLLLCAAALAIPGLKAQTAPQETASQETAGRAEPAVALAGRVTDAAGIFSVGQEEALSRKLEKLERSTRHQMVVATVASLDGAEIGSFTTDLANQWGIGRKGHDDGVVLLVAPNEQLVRIAVGFGLESVLTDAYCQGVIDKKMIPHFRKGDLYGGVNAGVDALIERLD</sequence>
<reference evidence="4" key="1">
    <citation type="journal article" date="2019" name="Int. J. Syst. Evol. Microbiol.">
        <title>The Global Catalogue of Microorganisms (GCM) 10K type strain sequencing project: providing services to taxonomists for standard genome sequencing and annotation.</title>
        <authorList>
            <consortium name="The Broad Institute Genomics Platform"/>
            <consortium name="The Broad Institute Genome Sequencing Center for Infectious Disease"/>
            <person name="Wu L."/>
            <person name="Ma J."/>
        </authorList>
    </citation>
    <scope>NUCLEOTIDE SEQUENCE [LARGE SCALE GENOMIC DNA]</scope>
    <source>
        <strain evidence="4">CCM 7327</strain>
    </source>
</reference>
<evidence type="ECO:0000313" key="4">
    <source>
        <dbReference type="Proteomes" id="UP000628109"/>
    </source>
</evidence>
<dbReference type="Gene3D" id="3.10.310.50">
    <property type="match status" value="1"/>
</dbReference>
<evidence type="ECO:0000259" key="2">
    <source>
        <dbReference type="Pfam" id="PF04536"/>
    </source>
</evidence>
<feature type="domain" description="TPM" evidence="2">
    <location>
        <begin position="46"/>
        <end position="169"/>
    </location>
</feature>
<dbReference type="Proteomes" id="UP000628109">
    <property type="component" value="Unassembled WGS sequence"/>
</dbReference>
<comment type="caution">
    <text evidence="3">The sequence shown here is derived from an EMBL/GenBank/DDBJ whole genome shotgun (WGS) entry which is preliminary data.</text>
</comment>
<proteinExistence type="predicted"/>
<dbReference type="InterPro" id="IPR007621">
    <property type="entry name" value="TPM_dom"/>
</dbReference>
<dbReference type="PANTHER" id="PTHR30373:SF2">
    <property type="entry name" value="UPF0603 PROTEIN YGCG"/>
    <property type="match status" value="1"/>
</dbReference>
<dbReference type="EMBL" id="BMDU01000003">
    <property type="protein sequence ID" value="GFZ89201.1"/>
    <property type="molecule type" value="Genomic_DNA"/>
</dbReference>
<organism evidence="3 4">
    <name type="scientific">Sphingobium fuliginis (strain ATCC 27551)</name>
    <dbReference type="NCBI Taxonomy" id="336203"/>
    <lineage>
        <taxon>Bacteria</taxon>
        <taxon>Pseudomonadati</taxon>
        <taxon>Pseudomonadota</taxon>
        <taxon>Alphaproteobacteria</taxon>
        <taxon>Sphingomonadales</taxon>
        <taxon>Sphingomonadaceae</taxon>
        <taxon>Sphingobium</taxon>
    </lineage>
</organism>